<sequence>MLPIRIITLSLSILLGACAAFPGDKIAKIDKLPDVSQYKEKPKVVVDLKLFRGKPNDANAIEINQVQPELQRIATKVLDDSNLFESYTYDLFQQDQADYVVKLHFYNYGENGAAAVMGFLSGFTFGVIPAAATDKYTLKAEVAQNNQSIYVKENQDELTTWIGIWFIPAMANTPQKAMDEVFTNMIKDALNTMIENKQLKYAFIPYPLRVTI</sequence>
<dbReference type="AlphaFoldDB" id="A0A0J8GSI2"/>
<evidence type="ECO:0000256" key="1">
    <source>
        <dbReference type="SAM" id="SignalP"/>
    </source>
</evidence>
<keyword evidence="1" id="KW-0732">Signal</keyword>
<evidence type="ECO:0008006" key="4">
    <source>
        <dbReference type="Google" id="ProtNLM"/>
    </source>
</evidence>
<dbReference type="Proteomes" id="UP000037600">
    <property type="component" value="Unassembled WGS sequence"/>
</dbReference>
<evidence type="ECO:0000313" key="3">
    <source>
        <dbReference type="Proteomes" id="UP000037600"/>
    </source>
</evidence>
<keyword evidence="3" id="KW-1185">Reference proteome</keyword>
<name>A0A0J8GSI2_9ALTE</name>
<organism evidence="2 3">
    <name type="scientific">Catenovulum maritimum</name>
    <dbReference type="NCBI Taxonomy" id="1513271"/>
    <lineage>
        <taxon>Bacteria</taxon>
        <taxon>Pseudomonadati</taxon>
        <taxon>Pseudomonadota</taxon>
        <taxon>Gammaproteobacteria</taxon>
        <taxon>Alteromonadales</taxon>
        <taxon>Alteromonadaceae</taxon>
        <taxon>Catenovulum</taxon>
    </lineage>
</organism>
<comment type="caution">
    <text evidence="2">The sequence shown here is derived from an EMBL/GenBank/DDBJ whole genome shotgun (WGS) entry which is preliminary data.</text>
</comment>
<reference evidence="2 3" key="1">
    <citation type="submission" date="2015-04" db="EMBL/GenBank/DDBJ databases">
        <title>Draft Genome Sequence of the Novel Agar-Digesting Marine Bacterium Q1.</title>
        <authorList>
            <person name="Li Y."/>
            <person name="Li D."/>
            <person name="Chen G."/>
            <person name="Du Z."/>
        </authorList>
    </citation>
    <scope>NUCLEOTIDE SEQUENCE [LARGE SCALE GENOMIC DNA]</scope>
    <source>
        <strain evidence="2 3">Q1</strain>
    </source>
</reference>
<feature type="chain" id="PRO_5005298499" description="Lipoprotein" evidence="1">
    <location>
        <begin position="20"/>
        <end position="212"/>
    </location>
</feature>
<dbReference type="EMBL" id="LAZL01000028">
    <property type="protein sequence ID" value="KMT64254.1"/>
    <property type="molecule type" value="Genomic_DNA"/>
</dbReference>
<evidence type="ECO:0000313" key="2">
    <source>
        <dbReference type="EMBL" id="KMT64254.1"/>
    </source>
</evidence>
<feature type="signal peptide" evidence="1">
    <location>
        <begin position="1"/>
        <end position="19"/>
    </location>
</feature>
<proteinExistence type="predicted"/>
<accession>A0A0J8GSI2</accession>
<gene>
    <name evidence="2" type="ORF">XM47_15380</name>
</gene>
<dbReference type="PROSITE" id="PS51257">
    <property type="entry name" value="PROKAR_LIPOPROTEIN"/>
    <property type="match status" value="1"/>
</dbReference>
<protein>
    <recommendedName>
        <fullName evidence="4">Lipoprotein</fullName>
    </recommendedName>
</protein>